<dbReference type="KEGG" id="vg:26638121"/>
<protein>
    <submittedName>
        <fullName evidence="1">Uncharacterized protein</fullName>
    </submittedName>
</protein>
<gene>
    <name evidence="1" type="ORF">PM2_228</name>
</gene>
<keyword evidence="2" id="KW-1185">Reference proteome</keyword>
<dbReference type="GeneID" id="26638121"/>
<organism evidence="1 2">
    <name type="scientific">Pectobacterium bacteriophage PM2</name>
    <dbReference type="NCBI Taxonomy" id="1429794"/>
    <lineage>
        <taxon>Viruses</taxon>
        <taxon>Duplodnaviria</taxon>
        <taxon>Heunggongvirae</taxon>
        <taxon>Uroviricota</taxon>
        <taxon>Caudoviricetes</taxon>
        <taxon>Pantevenvirales</taxon>
        <taxon>Straboviridae</taxon>
        <taxon>Tevenvirinae</taxon>
        <taxon>Mosugukvirus</taxon>
        <taxon>Mosugukvirus pm2</taxon>
    </lineage>
</organism>
<accession>A0A0A0Q2H2</accession>
<dbReference type="OrthoDB" id="40594at10239"/>
<reference evidence="1 2" key="1">
    <citation type="journal article" date="2015" name="Plant Pathol. J.">
        <title>Isolation and Genomic Characterization of the T4-Like Bacteriophage PM2 Infecting Pectobacterium carotovorum subsp. carotovorum.</title>
        <authorList>
            <person name="Lim J.A."/>
            <person name="Lee D.H."/>
            <person name="Heu S."/>
        </authorList>
    </citation>
    <scope>NUCLEOTIDE SEQUENCE [LARGE SCALE GENOMIC DNA]</scope>
</reference>
<evidence type="ECO:0000313" key="2">
    <source>
        <dbReference type="Proteomes" id="UP000030739"/>
    </source>
</evidence>
<dbReference type="EMBL" id="KF835987">
    <property type="protein sequence ID" value="AHY25190.1"/>
    <property type="molecule type" value="Genomic_DNA"/>
</dbReference>
<dbReference type="RefSeq" id="YP_009211649.1">
    <property type="nucleotide sequence ID" value="NC_028940.1"/>
</dbReference>
<dbReference type="Proteomes" id="UP000030739">
    <property type="component" value="Segment"/>
</dbReference>
<proteinExistence type="predicted"/>
<sequence length="161" mass="18155">MQINKAYKFKDVDSQLEFARESNTNTGIAIFLSTNSFFVRDMSAAGVTGISMTEDGEIIRGGKVSFREADDGVAFIAKSEYYYFEEIDTAEENDYGCFIASANEDPSSGFFLRSKGHKKSVEEFAKKWLTDENNKNDDVIIARLESRVKISFEPTFIFGKI</sequence>
<name>A0A0A0Q2H2_9CAUD</name>
<evidence type="ECO:0000313" key="1">
    <source>
        <dbReference type="EMBL" id="AHY25190.1"/>
    </source>
</evidence>